<evidence type="ECO:0000313" key="3">
    <source>
        <dbReference type="Proteomes" id="UP000231501"/>
    </source>
</evidence>
<dbReference type="AlphaFoldDB" id="A0A2G9CCH8"/>
<name>A0A2G9CCH8_9BURK</name>
<organism evidence="2 3">
    <name type="scientific">Roseateles chitinivorans</name>
    <dbReference type="NCBI Taxonomy" id="2917965"/>
    <lineage>
        <taxon>Bacteria</taxon>
        <taxon>Pseudomonadati</taxon>
        <taxon>Pseudomonadota</taxon>
        <taxon>Betaproteobacteria</taxon>
        <taxon>Burkholderiales</taxon>
        <taxon>Sphaerotilaceae</taxon>
        <taxon>Roseateles</taxon>
    </lineage>
</organism>
<dbReference type="EMBL" id="PEOG01000013">
    <property type="protein sequence ID" value="PIM54113.1"/>
    <property type="molecule type" value="Genomic_DNA"/>
</dbReference>
<feature type="region of interest" description="Disordered" evidence="1">
    <location>
        <begin position="123"/>
        <end position="145"/>
    </location>
</feature>
<sequence>MQRDGQYRGVSYRVESTPTAGGAYVGRYQLLDAGRRRHDATDHEFLGGGPADNDAFGEDLDAPLERHSAIDAGPAHGGAQLGRAATGVEDVVHPSLDPVWATENEALSYATEAACHAIEIMQLGRPQAQGRGSGSSWRRTDTLGQ</sequence>
<evidence type="ECO:0000313" key="2">
    <source>
        <dbReference type="EMBL" id="PIM54113.1"/>
    </source>
</evidence>
<comment type="caution">
    <text evidence="2">The sequence shown here is derived from an EMBL/GenBank/DDBJ whole genome shotgun (WGS) entry which is preliminary data.</text>
</comment>
<protein>
    <submittedName>
        <fullName evidence="2">Uncharacterized protein</fullName>
    </submittedName>
</protein>
<evidence type="ECO:0000256" key="1">
    <source>
        <dbReference type="SAM" id="MobiDB-lite"/>
    </source>
</evidence>
<gene>
    <name evidence="2" type="ORF">CS062_06510</name>
</gene>
<keyword evidence="3" id="KW-1185">Reference proteome</keyword>
<dbReference type="OrthoDB" id="9153542at2"/>
<proteinExistence type="predicted"/>
<dbReference type="RefSeq" id="WP_099860630.1">
    <property type="nucleotide sequence ID" value="NZ_PEOG01000013.1"/>
</dbReference>
<dbReference type="Proteomes" id="UP000231501">
    <property type="component" value="Unassembled WGS sequence"/>
</dbReference>
<reference evidence="2 3" key="1">
    <citation type="submission" date="2017-11" db="EMBL/GenBank/DDBJ databases">
        <title>Draft genome sequence of Mitsuaria sp. HWN-4.</title>
        <authorList>
            <person name="Gundlapally S.R."/>
        </authorList>
    </citation>
    <scope>NUCLEOTIDE SEQUENCE [LARGE SCALE GENOMIC DNA]</scope>
    <source>
        <strain evidence="2 3">HWN-4</strain>
    </source>
</reference>
<accession>A0A2G9CCH8</accession>